<dbReference type="SMART" id="SM01018">
    <property type="entry name" value="B12-binding_2"/>
    <property type="match status" value="1"/>
</dbReference>
<accession>A0A9P2G5T0</accession>
<evidence type="ECO:0000256" key="17">
    <source>
        <dbReference type="ARBA" id="ARBA00025552"/>
    </source>
</evidence>
<protein>
    <recommendedName>
        <fullName evidence="7">Methionine synthase</fullName>
        <ecNumber evidence="6">2.1.1.13</ecNumber>
    </recommendedName>
    <alternativeName>
        <fullName evidence="18">5-methyltetrahydrofolate--homocysteine methyltransferase</fullName>
    </alternativeName>
</protein>
<dbReference type="InterPro" id="IPR011005">
    <property type="entry name" value="Dihydropteroate_synth-like_sf"/>
</dbReference>
<evidence type="ECO:0000256" key="20">
    <source>
        <dbReference type="SAM" id="Coils"/>
    </source>
</evidence>
<evidence type="ECO:0000259" key="24">
    <source>
        <dbReference type="PROSITE" id="PS51337"/>
    </source>
</evidence>
<dbReference type="InterPro" id="IPR003726">
    <property type="entry name" value="HCY_dom"/>
</dbReference>
<evidence type="ECO:0000256" key="3">
    <source>
        <dbReference type="ARBA" id="ARBA00001956"/>
    </source>
</evidence>
<comment type="similarity">
    <text evidence="5">Belongs to the vitamin-B12 dependent methionine synthase family.</text>
</comment>
<evidence type="ECO:0000256" key="13">
    <source>
        <dbReference type="ARBA" id="ARBA00022723"/>
    </source>
</evidence>
<evidence type="ECO:0000256" key="15">
    <source>
        <dbReference type="ARBA" id="ARBA00023167"/>
    </source>
</evidence>
<dbReference type="InterPro" id="IPR017215">
    <property type="entry name" value="MetH_bac"/>
</dbReference>
<evidence type="ECO:0000256" key="8">
    <source>
        <dbReference type="ARBA" id="ARBA00022603"/>
    </source>
</evidence>
<comment type="cofactor">
    <cofactor evidence="2 19">
        <name>Zn(2+)</name>
        <dbReference type="ChEBI" id="CHEBI:29105"/>
    </cofactor>
</comment>
<sequence>MIDINKILLKKHIFFDGAMGTMLQNRGISLGEIPPEIYNILNPKVIKDIHKKYIDAGVDIITTNTFGANELKLKDSGYSVEEVIEAGVKLAKEVSNGNIVALDIGPTGEMLEPIGNLKFNRAYEIFKRQVIAGVNAGCDIILIETISDLYEAKAAILAAKENSELPVFCTMTFGEDGRTFTGTDPLTMVSVLESLSVDALGVNCSLGPKEILGVVEEIIKYSSIPIIVQPNAGLPRVENNKTIFDITPKEFAFYGKVMANKGVSILGGCCGTTDEYIKEVVKNLKYNVPLKIIKKNITMVSSSSKTIILGEGIKVVGERINPTGKKEFREALKNNDINYILKEAISQKKSGAHILDINLGLPEINEKDIMIRTIKELQGTINVPIQIDSSDTKVIEAAVRICNGKPIINSVNGKEESMKSIFPIVKKYGTCVIALTLDENGIPNTIEDRVKIAEKIINTAKTYGIDKKDIIVDCLALTASAQQKEVMGTLDALEIIKKQFKVKTLLGISNISFGLPKRELINRTFLTMALTKGLDVPILNPKDREAMETIKSFEVLANIDKNCENYIKEIDDFKKEKIDTREKMDLKHLVISGLTEDVLKMTKTLLDKKNGIEIMDEYLIPALDEIGKEYEEGTIFLPQLIKCGETVKEAFNIIKKHMDKKNNDTVIRGKIVLATVKDDIHDIGKNIVKLLLENYGFEVIDLGKNVSVERILEVVKKHNIKLVGLSALMTTTVKSMEETILKLKETIPLCKVFVGGAVLNKEYAKQIGADYYAKDARESVFIANEVFK</sequence>
<evidence type="ECO:0000256" key="14">
    <source>
        <dbReference type="ARBA" id="ARBA00022833"/>
    </source>
</evidence>
<dbReference type="InterPro" id="IPR036594">
    <property type="entry name" value="Meth_synthase_dom"/>
</dbReference>
<dbReference type="PROSITE" id="PS50970">
    <property type="entry name" value="HCY"/>
    <property type="match status" value="1"/>
</dbReference>
<dbReference type="InterPro" id="IPR050554">
    <property type="entry name" value="Met_Synthase/Corrinoid"/>
</dbReference>
<evidence type="ECO:0000259" key="22">
    <source>
        <dbReference type="PROSITE" id="PS50972"/>
    </source>
</evidence>
<feature type="binding site" evidence="19">
    <location>
        <position position="269"/>
    </location>
    <ligand>
        <name>Zn(2+)</name>
        <dbReference type="ChEBI" id="CHEBI:29105"/>
    </ligand>
</feature>
<proteinExistence type="inferred from homology"/>
<evidence type="ECO:0000256" key="6">
    <source>
        <dbReference type="ARBA" id="ARBA00012032"/>
    </source>
</evidence>
<dbReference type="EMBL" id="ACSJ01000009">
    <property type="protein sequence ID" value="EES90498.1"/>
    <property type="molecule type" value="Genomic_DNA"/>
</dbReference>
<keyword evidence="8 19" id="KW-0489">Methyltransferase</keyword>
<dbReference type="GO" id="GO:0046872">
    <property type="term" value="F:metal ion binding"/>
    <property type="evidence" value="ECO:0007669"/>
    <property type="project" value="UniProtKB-KW"/>
</dbReference>
<dbReference type="InterPro" id="IPR036724">
    <property type="entry name" value="Cobalamin-bd_sf"/>
</dbReference>
<dbReference type="InterPro" id="IPR000489">
    <property type="entry name" value="Pterin-binding_dom"/>
</dbReference>
<dbReference type="RefSeq" id="WP_003377396.1">
    <property type="nucleotide sequence ID" value="NZ_ACSJ01000009.1"/>
</dbReference>
<gene>
    <name evidence="25" type="ORF">CLG_B0011</name>
</gene>
<evidence type="ECO:0000256" key="5">
    <source>
        <dbReference type="ARBA" id="ARBA00010398"/>
    </source>
</evidence>
<dbReference type="AlphaFoldDB" id="A0A9P2G5T0"/>
<keyword evidence="15" id="KW-0486">Methionine biosynthesis</keyword>
<keyword evidence="13 19" id="KW-0479">Metal-binding</keyword>
<dbReference type="SUPFAM" id="SSF82282">
    <property type="entry name" value="Homocysteine S-methyltransferase"/>
    <property type="match status" value="1"/>
</dbReference>
<organism evidence="25 26">
    <name type="scientific">Clostridium botulinum D str. 1873</name>
    <dbReference type="NCBI Taxonomy" id="592027"/>
    <lineage>
        <taxon>Bacteria</taxon>
        <taxon>Bacillati</taxon>
        <taxon>Bacillota</taxon>
        <taxon>Clostridia</taxon>
        <taxon>Eubacteriales</taxon>
        <taxon>Clostridiaceae</taxon>
        <taxon>Clostridium</taxon>
    </lineage>
</organism>
<evidence type="ECO:0000256" key="18">
    <source>
        <dbReference type="ARBA" id="ARBA00031040"/>
    </source>
</evidence>
<dbReference type="Gene3D" id="1.10.1240.10">
    <property type="entry name" value="Methionine synthase domain"/>
    <property type="match status" value="1"/>
</dbReference>
<dbReference type="GO" id="GO:0008705">
    <property type="term" value="F:methionine synthase activity"/>
    <property type="evidence" value="ECO:0007669"/>
    <property type="project" value="UniProtKB-EC"/>
</dbReference>
<dbReference type="GO" id="GO:0032259">
    <property type="term" value="P:methylation"/>
    <property type="evidence" value="ECO:0007669"/>
    <property type="project" value="UniProtKB-KW"/>
</dbReference>
<evidence type="ECO:0000256" key="16">
    <source>
        <dbReference type="ARBA" id="ARBA00023285"/>
    </source>
</evidence>
<dbReference type="GO" id="GO:0050667">
    <property type="term" value="P:homocysteine metabolic process"/>
    <property type="evidence" value="ECO:0007669"/>
    <property type="project" value="TreeGrafter"/>
</dbReference>
<evidence type="ECO:0000256" key="4">
    <source>
        <dbReference type="ARBA" id="ARBA00005178"/>
    </source>
</evidence>
<evidence type="ECO:0000256" key="1">
    <source>
        <dbReference type="ARBA" id="ARBA00001700"/>
    </source>
</evidence>
<comment type="cofactor">
    <cofactor evidence="3">
        <name>methylcob(III)alamin</name>
        <dbReference type="ChEBI" id="CHEBI:28115"/>
    </cofactor>
</comment>
<feature type="domain" description="B12-binding N-terminal" evidence="24">
    <location>
        <begin position="573"/>
        <end position="666"/>
    </location>
</feature>
<dbReference type="PIRSF" id="PIRSF037472">
    <property type="entry name" value="DHPS_mtfrase"/>
    <property type="match status" value="1"/>
</dbReference>
<evidence type="ECO:0000256" key="2">
    <source>
        <dbReference type="ARBA" id="ARBA00001947"/>
    </source>
</evidence>
<evidence type="ECO:0000256" key="19">
    <source>
        <dbReference type="PROSITE-ProRule" id="PRU00333"/>
    </source>
</evidence>
<comment type="pathway">
    <text evidence="4">Amino-acid biosynthesis; L-methionine biosynthesis via de novo pathway; L-methionine from L-homocysteine (MetH route): step 1/1.</text>
</comment>
<dbReference type="InterPro" id="IPR003759">
    <property type="entry name" value="Cbl-bd_cap"/>
</dbReference>
<dbReference type="PANTHER" id="PTHR45833">
    <property type="entry name" value="METHIONINE SYNTHASE"/>
    <property type="match status" value="1"/>
</dbReference>
<dbReference type="Proteomes" id="UP000006160">
    <property type="component" value="Unassembled WGS sequence"/>
</dbReference>
<dbReference type="Pfam" id="PF02607">
    <property type="entry name" value="B12-binding_2"/>
    <property type="match status" value="1"/>
</dbReference>
<keyword evidence="10" id="KW-0846">Cobalamin</keyword>
<dbReference type="PROSITE" id="PS51337">
    <property type="entry name" value="B12_BINDING_NTER"/>
    <property type="match status" value="1"/>
</dbReference>
<dbReference type="NCBIfam" id="NF005719">
    <property type="entry name" value="PRK07535.1"/>
    <property type="match status" value="1"/>
</dbReference>
<dbReference type="InterPro" id="IPR006158">
    <property type="entry name" value="Cobalamin-bd"/>
</dbReference>
<dbReference type="Pfam" id="PF02310">
    <property type="entry name" value="B12-binding"/>
    <property type="match status" value="1"/>
</dbReference>
<evidence type="ECO:0000256" key="10">
    <source>
        <dbReference type="ARBA" id="ARBA00022628"/>
    </source>
</evidence>
<comment type="caution">
    <text evidence="25">The sequence shown here is derived from an EMBL/GenBank/DDBJ whole genome shotgun (WGS) entry which is preliminary data.</text>
</comment>
<evidence type="ECO:0000313" key="26">
    <source>
        <dbReference type="Proteomes" id="UP000006160"/>
    </source>
</evidence>
<keyword evidence="9" id="KW-0028">Amino-acid biosynthesis</keyword>
<evidence type="ECO:0000256" key="9">
    <source>
        <dbReference type="ARBA" id="ARBA00022605"/>
    </source>
</evidence>
<evidence type="ECO:0000256" key="7">
    <source>
        <dbReference type="ARBA" id="ARBA00013998"/>
    </source>
</evidence>
<evidence type="ECO:0000259" key="23">
    <source>
        <dbReference type="PROSITE" id="PS51332"/>
    </source>
</evidence>
<dbReference type="SUPFAM" id="SSF47644">
    <property type="entry name" value="Methionine synthase domain"/>
    <property type="match status" value="1"/>
</dbReference>
<dbReference type="SUPFAM" id="SSF52242">
    <property type="entry name" value="Cobalamin (vitamin B12)-binding domain"/>
    <property type="match status" value="1"/>
</dbReference>
<dbReference type="GO" id="GO:0046653">
    <property type="term" value="P:tetrahydrofolate metabolic process"/>
    <property type="evidence" value="ECO:0007669"/>
    <property type="project" value="TreeGrafter"/>
</dbReference>
<feature type="domain" description="Pterin-binding" evidence="22">
    <location>
        <begin position="313"/>
        <end position="557"/>
    </location>
</feature>
<dbReference type="PROSITE" id="PS51332">
    <property type="entry name" value="B12_BINDING"/>
    <property type="match status" value="1"/>
</dbReference>
<feature type="domain" description="Hcy-binding" evidence="21">
    <location>
        <begin position="1"/>
        <end position="284"/>
    </location>
</feature>
<dbReference type="Pfam" id="PF02574">
    <property type="entry name" value="S-methyl_trans"/>
    <property type="match status" value="1"/>
</dbReference>
<dbReference type="GO" id="GO:0031419">
    <property type="term" value="F:cobalamin binding"/>
    <property type="evidence" value="ECO:0007669"/>
    <property type="project" value="UniProtKB-KW"/>
</dbReference>
<dbReference type="EC" id="2.1.1.13" evidence="6"/>
<dbReference type="PROSITE" id="PS50972">
    <property type="entry name" value="PTERIN_BINDING"/>
    <property type="match status" value="1"/>
</dbReference>
<dbReference type="Gene3D" id="3.40.50.280">
    <property type="entry name" value="Cobalamin-binding domain"/>
    <property type="match status" value="1"/>
</dbReference>
<dbReference type="GO" id="GO:0005829">
    <property type="term" value="C:cytosol"/>
    <property type="evidence" value="ECO:0007669"/>
    <property type="project" value="TreeGrafter"/>
</dbReference>
<feature type="coiled-coil region" evidence="20">
    <location>
        <begin position="556"/>
        <end position="583"/>
    </location>
</feature>
<evidence type="ECO:0000256" key="12">
    <source>
        <dbReference type="ARBA" id="ARBA00022691"/>
    </source>
</evidence>
<evidence type="ECO:0000256" key="11">
    <source>
        <dbReference type="ARBA" id="ARBA00022679"/>
    </source>
</evidence>
<keyword evidence="16" id="KW-0170">Cobalt</keyword>
<comment type="catalytic activity">
    <reaction evidence="1">
        <text>(6S)-5-methyl-5,6,7,8-tetrahydrofolate + L-homocysteine = (6S)-5,6,7,8-tetrahydrofolate + L-methionine</text>
        <dbReference type="Rhea" id="RHEA:11172"/>
        <dbReference type="ChEBI" id="CHEBI:18608"/>
        <dbReference type="ChEBI" id="CHEBI:57453"/>
        <dbReference type="ChEBI" id="CHEBI:57844"/>
        <dbReference type="ChEBI" id="CHEBI:58199"/>
        <dbReference type="EC" id="2.1.1.13"/>
    </reaction>
</comment>
<feature type="binding site" evidence="19">
    <location>
        <position position="270"/>
    </location>
    <ligand>
        <name>Zn(2+)</name>
        <dbReference type="ChEBI" id="CHEBI:29105"/>
    </ligand>
</feature>
<dbReference type="Pfam" id="PF00809">
    <property type="entry name" value="Pterin_bind"/>
    <property type="match status" value="1"/>
</dbReference>
<evidence type="ECO:0000313" key="25">
    <source>
        <dbReference type="EMBL" id="EES90498.1"/>
    </source>
</evidence>
<comment type="function">
    <text evidence="17">Catalyzes the transfer of a methyl group from methyl-cobalamin to homocysteine, yielding enzyme-bound cob(I)alamin and methionine. Subsequently, remethylates the cofactor using methyltetrahydrofolate.</text>
</comment>
<dbReference type="PANTHER" id="PTHR45833:SF1">
    <property type="entry name" value="METHIONINE SYNTHASE"/>
    <property type="match status" value="1"/>
</dbReference>
<reference evidence="25 26" key="1">
    <citation type="submission" date="2009-10" db="EMBL/GenBank/DDBJ databases">
        <authorList>
            <person name="Shrivastava S."/>
            <person name="Brinkac L.B."/>
            <person name="Brown J.L."/>
            <person name="Bruce D.B."/>
            <person name="Detter C."/>
            <person name="Green L.D."/>
            <person name="Munk C.A."/>
            <person name="Rogers Y.C."/>
            <person name="Tapia R."/>
            <person name="Saunders E.S."/>
            <person name="Sims D.R."/>
            <person name="Smith L.A."/>
            <person name="Smith T.J."/>
            <person name="Sutton G."/>
            <person name="Brettin T."/>
        </authorList>
    </citation>
    <scope>NUCLEOTIDE SEQUENCE [LARGE SCALE GENOMIC DNA]</scope>
    <source>
        <strain evidence="26">D str. 1873</strain>
    </source>
</reference>
<keyword evidence="12" id="KW-0949">S-adenosyl-L-methionine</keyword>
<dbReference type="SUPFAM" id="SSF51717">
    <property type="entry name" value="Dihydropteroate synthetase-like"/>
    <property type="match status" value="1"/>
</dbReference>
<evidence type="ECO:0000259" key="21">
    <source>
        <dbReference type="PROSITE" id="PS50970"/>
    </source>
</evidence>
<dbReference type="Gene3D" id="3.20.20.330">
    <property type="entry name" value="Homocysteine-binding-like domain"/>
    <property type="match status" value="1"/>
</dbReference>
<keyword evidence="20" id="KW-0175">Coiled coil</keyword>
<keyword evidence="11 19" id="KW-0808">Transferase</keyword>
<keyword evidence="14 19" id="KW-0862">Zinc</keyword>
<dbReference type="InterPro" id="IPR036589">
    <property type="entry name" value="HCY_dom_sf"/>
</dbReference>
<feature type="domain" description="B12-binding" evidence="23">
    <location>
        <begin position="668"/>
        <end position="788"/>
    </location>
</feature>
<dbReference type="Gene3D" id="3.20.20.20">
    <property type="entry name" value="Dihydropteroate synthase-like"/>
    <property type="match status" value="1"/>
</dbReference>
<feature type="binding site" evidence="19">
    <location>
        <position position="204"/>
    </location>
    <ligand>
        <name>Zn(2+)</name>
        <dbReference type="ChEBI" id="CHEBI:29105"/>
    </ligand>
</feature>
<name>A0A9P2G5T0_CLOBO</name>